<evidence type="ECO:0000313" key="2">
    <source>
        <dbReference type="EMBL" id="ATG50472.1"/>
    </source>
</evidence>
<dbReference type="Pfam" id="PF00480">
    <property type="entry name" value="ROK"/>
    <property type="match status" value="1"/>
</dbReference>
<dbReference type="GO" id="GO:0016301">
    <property type="term" value="F:kinase activity"/>
    <property type="evidence" value="ECO:0007669"/>
    <property type="project" value="UniProtKB-KW"/>
</dbReference>
<accession>A0A291GK89</accession>
<dbReference type="EMBL" id="CP023563">
    <property type="protein sequence ID" value="ATG50472.1"/>
    <property type="molecule type" value="Genomic_DNA"/>
</dbReference>
<dbReference type="AlphaFoldDB" id="A0A291GK89"/>
<dbReference type="Gene3D" id="1.10.10.10">
    <property type="entry name" value="Winged helix-like DNA-binding domain superfamily/Winged helix DNA-binding domain"/>
    <property type="match status" value="1"/>
</dbReference>
<dbReference type="OrthoDB" id="3189808at2"/>
<dbReference type="PANTHER" id="PTHR18964:SF173">
    <property type="entry name" value="GLUCOKINASE"/>
    <property type="match status" value="1"/>
</dbReference>
<dbReference type="InterPro" id="IPR000600">
    <property type="entry name" value="ROK"/>
</dbReference>
<dbReference type="KEGG" id="brz:CFK38_02235"/>
<dbReference type="RefSeq" id="WP_096801612.1">
    <property type="nucleotide sequence ID" value="NZ_CP023563.1"/>
</dbReference>
<evidence type="ECO:0000313" key="3">
    <source>
        <dbReference type="Proteomes" id="UP000218165"/>
    </source>
</evidence>
<keyword evidence="2" id="KW-0418">Kinase</keyword>
<keyword evidence="2" id="KW-0808">Transferase</keyword>
<dbReference type="InterPro" id="IPR036388">
    <property type="entry name" value="WH-like_DNA-bd_sf"/>
</dbReference>
<reference evidence="3" key="1">
    <citation type="submission" date="2017-09" db="EMBL/GenBank/DDBJ databases">
        <title>Brachybacterium sp. VM2412.</title>
        <authorList>
            <person name="Tak E.J."/>
            <person name="Bae J.-W."/>
        </authorList>
    </citation>
    <scope>NUCLEOTIDE SEQUENCE [LARGE SCALE GENOMIC DNA]</scope>
    <source>
        <strain evidence="3">VM2412</strain>
    </source>
</reference>
<dbReference type="Proteomes" id="UP000218165">
    <property type="component" value="Chromosome"/>
</dbReference>
<gene>
    <name evidence="2" type="ORF">CFK38_02235</name>
</gene>
<dbReference type="InterPro" id="IPR036390">
    <property type="entry name" value="WH_DNA-bd_sf"/>
</dbReference>
<name>A0A291GK89_9MICO</name>
<keyword evidence="3" id="KW-1185">Reference proteome</keyword>
<sequence>MSSDAAHSPRTSEASRRALALIVDGTVSSRAELRAQLGISASSASSLVRRLLDAGAIEEVADGPSTGGRRPARLQVIQNDAAWLVAELGGGHLRLGISTAKESLLQVRESRLDIADGPAATFAALRDDLAALVEDLPELRILSAAIALPGPVSALTGELITPARMPGWHGTHIVDELQEALGIPVQVENDARAAALGEFIARNESIPDLIYVKAGTGIGAGLISGGQLVHGGSGVAGDITHVPAPGAEGRQCSCGRTGCLETVASGAAIRRELIDQGLEVSSIGDVADFAMTFQPEAATAVRRSGKQLGTALSSLVNFLNPSAVIIGGALSGVDAYVAAVRSAIYDSSLAMTTQQLLIETTRAGSDAALIGLTRIARRSAPLPMPRSSTP</sequence>
<dbReference type="PANTHER" id="PTHR18964">
    <property type="entry name" value="ROK (REPRESSOR, ORF, KINASE) FAMILY"/>
    <property type="match status" value="1"/>
</dbReference>
<dbReference type="SUPFAM" id="SSF53067">
    <property type="entry name" value="Actin-like ATPase domain"/>
    <property type="match status" value="1"/>
</dbReference>
<organism evidence="2 3">
    <name type="scientific">Brachybacterium vulturis</name>
    <dbReference type="NCBI Taxonomy" id="2017484"/>
    <lineage>
        <taxon>Bacteria</taxon>
        <taxon>Bacillati</taxon>
        <taxon>Actinomycetota</taxon>
        <taxon>Actinomycetes</taxon>
        <taxon>Micrococcales</taxon>
        <taxon>Dermabacteraceae</taxon>
        <taxon>Brachybacterium</taxon>
    </lineage>
</organism>
<proteinExistence type="inferred from homology"/>
<dbReference type="InterPro" id="IPR043129">
    <property type="entry name" value="ATPase_NBD"/>
</dbReference>
<comment type="similarity">
    <text evidence="1">Belongs to the ROK (NagC/XylR) family.</text>
</comment>
<dbReference type="Gene3D" id="3.30.420.40">
    <property type="match status" value="2"/>
</dbReference>
<protein>
    <submittedName>
        <fullName evidence="2">Sugar kinase</fullName>
    </submittedName>
</protein>
<dbReference type="SUPFAM" id="SSF46785">
    <property type="entry name" value="Winged helix' DNA-binding domain"/>
    <property type="match status" value="1"/>
</dbReference>
<evidence type="ECO:0000256" key="1">
    <source>
        <dbReference type="ARBA" id="ARBA00006479"/>
    </source>
</evidence>